<dbReference type="NCBIfam" id="TIGR00628">
    <property type="entry name" value="ung"/>
    <property type="match status" value="1"/>
</dbReference>
<evidence type="ECO:0000256" key="9">
    <source>
        <dbReference type="HAMAP-Rule" id="MF_00148"/>
    </source>
</evidence>
<sequence>MDNLQTLRHTDWWEPLDALLSADDWQHIDHLITESYQNGVVYPPIAQIFRAFTLTPLAKTHVVLLGQDPYPNPHQAMGLSFSVPAGQRLPPSLRNIFQELAQDQGTPLRTNGDLTDWAQQGVLLLNTVLTVPAGVRNGHAKQGWERLTDAVINILGQQTRPMVYLLWGKPAQAKAQLIANTQQLILTAPHPSPLSAYRGFFGSQPFFHTNQYLAQRSMPVINWG</sequence>
<dbReference type="NCBIfam" id="NF003588">
    <property type="entry name" value="PRK05254.1-1"/>
    <property type="match status" value="1"/>
</dbReference>
<dbReference type="OrthoDB" id="9804372at2"/>
<keyword evidence="9" id="KW-0963">Cytoplasm</keyword>
<feature type="domain" description="Uracil-DNA glycosylase-like" evidence="10">
    <location>
        <begin position="53"/>
        <end position="213"/>
    </location>
</feature>
<keyword evidence="8 9" id="KW-0234">DNA repair</keyword>
<dbReference type="GO" id="GO:0097510">
    <property type="term" value="P:base-excision repair, AP site formation via deaminated base removal"/>
    <property type="evidence" value="ECO:0007669"/>
    <property type="project" value="TreeGrafter"/>
</dbReference>
<dbReference type="AlphaFoldDB" id="A0A0R2JJC7"/>
<dbReference type="InterPro" id="IPR002043">
    <property type="entry name" value="UDG_fam1"/>
</dbReference>
<keyword evidence="12" id="KW-1185">Reference proteome</keyword>
<dbReference type="HAMAP" id="MF_00148">
    <property type="entry name" value="UDG"/>
    <property type="match status" value="1"/>
</dbReference>
<evidence type="ECO:0000256" key="7">
    <source>
        <dbReference type="ARBA" id="ARBA00022801"/>
    </source>
</evidence>
<dbReference type="SUPFAM" id="SSF52141">
    <property type="entry name" value="Uracil-DNA glycosylase-like"/>
    <property type="match status" value="1"/>
</dbReference>
<dbReference type="RefSeq" id="WP_057755956.1">
    <property type="nucleotide sequence ID" value="NZ_JQBP01000005.1"/>
</dbReference>
<proteinExistence type="inferred from homology"/>
<dbReference type="GO" id="GO:0005737">
    <property type="term" value="C:cytoplasm"/>
    <property type="evidence" value="ECO:0007669"/>
    <property type="project" value="UniProtKB-SubCell"/>
</dbReference>
<dbReference type="InterPro" id="IPR036895">
    <property type="entry name" value="Uracil-DNA_glycosylase-like_sf"/>
</dbReference>
<dbReference type="GO" id="GO:0004844">
    <property type="term" value="F:uracil DNA N-glycosylase activity"/>
    <property type="evidence" value="ECO:0007669"/>
    <property type="project" value="UniProtKB-UniRule"/>
</dbReference>
<evidence type="ECO:0000256" key="8">
    <source>
        <dbReference type="ARBA" id="ARBA00023204"/>
    </source>
</evidence>
<dbReference type="PANTHER" id="PTHR11264">
    <property type="entry name" value="URACIL-DNA GLYCOSYLASE"/>
    <property type="match status" value="1"/>
</dbReference>
<comment type="function">
    <text evidence="2 9">Excises uracil residues from the DNA which can arise as a result of misincorporation of dUMP residues by DNA polymerase or due to deamination of cytosine.</text>
</comment>
<keyword evidence="6 9" id="KW-0227">DNA damage</keyword>
<evidence type="ECO:0000256" key="3">
    <source>
        <dbReference type="ARBA" id="ARBA00008184"/>
    </source>
</evidence>
<dbReference type="EMBL" id="JQBP01000005">
    <property type="protein sequence ID" value="KRN74828.1"/>
    <property type="molecule type" value="Genomic_DNA"/>
</dbReference>
<comment type="subcellular location">
    <subcellularLocation>
        <location evidence="9">Cytoplasm</location>
    </subcellularLocation>
</comment>
<dbReference type="SMART" id="SM00986">
    <property type="entry name" value="UDG"/>
    <property type="match status" value="1"/>
</dbReference>
<comment type="catalytic activity">
    <reaction evidence="1 9">
        <text>Hydrolyzes single-stranded DNA or mismatched double-stranded DNA and polynucleotides, releasing free uracil.</text>
        <dbReference type="EC" id="3.2.2.27"/>
    </reaction>
</comment>
<dbReference type="InterPro" id="IPR005122">
    <property type="entry name" value="Uracil-DNA_glycosylase-like"/>
</dbReference>
<evidence type="ECO:0000256" key="6">
    <source>
        <dbReference type="ARBA" id="ARBA00022763"/>
    </source>
</evidence>
<evidence type="ECO:0000256" key="4">
    <source>
        <dbReference type="ARBA" id="ARBA00012030"/>
    </source>
</evidence>
<dbReference type="Pfam" id="PF03167">
    <property type="entry name" value="UDG"/>
    <property type="match status" value="1"/>
</dbReference>
<evidence type="ECO:0000259" key="10">
    <source>
        <dbReference type="SMART" id="SM00986"/>
    </source>
</evidence>
<dbReference type="Proteomes" id="UP000051655">
    <property type="component" value="Unassembled WGS sequence"/>
</dbReference>
<comment type="caution">
    <text evidence="11">The sequence shown here is derived from an EMBL/GenBank/DDBJ whole genome shotgun (WGS) entry which is preliminary data.</text>
</comment>
<reference evidence="11 12" key="1">
    <citation type="journal article" date="2015" name="Genome Announc.">
        <title>Expanding the biotechnology potential of lactobacilli through comparative genomics of 213 strains and associated genera.</title>
        <authorList>
            <person name="Sun Z."/>
            <person name="Harris H.M."/>
            <person name="McCann A."/>
            <person name="Guo C."/>
            <person name="Argimon S."/>
            <person name="Zhang W."/>
            <person name="Yang X."/>
            <person name="Jeffery I.B."/>
            <person name="Cooney J.C."/>
            <person name="Kagawa T.F."/>
            <person name="Liu W."/>
            <person name="Song Y."/>
            <person name="Salvetti E."/>
            <person name="Wrobel A."/>
            <person name="Rasinkangas P."/>
            <person name="Parkhill J."/>
            <person name="Rea M.C."/>
            <person name="O'Sullivan O."/>
            <person name="Ritari J."/>
            <person name="Douillard F.P."/>
            <person name="Paul Ross R."/>
            <person name="Yang R."/>
            <person name="Briner A.E."/>
            <person name="Felis G.E."/>
            <person name="de Vos W.M."/>
            <person name="Barrangou R."/>
            <person name="Klaenhammer T.R."/>
            <person name="Caufield P.W."/>
            <person name="Cui Y."/>
            <person name="Zhang H."/>
            <person name="O'Toole P.W."/>
        </authorList>
    </citation>
    <scope>NUCLEOTIDE SEQUENCE [LARGE SCALE GENOMIC DNA]</scope>
    <source>
        <strain evidence="11 12">DSM 20593</strain>
    </source>
</reference>
<dbReference type="CDD" id="cd10027">
    <property type="entry name" value="UDG-F1-like"/>
    <property type="match status" value="1"/>
</dbReference>
<gene>
    <name evidence="9" type="primary">ung</name>
    <name evidence="11" type="ORF">IV73_GL001105</name>
</gene>
<protein>
    <recommendedName>
        <fullName evidence="5 9">Uracil-DNA glycosylase</fullName>
        <shortName evidence="9">UDG</shortName>
        <ecNumber evidence="4 9">3.2.2.27</ecNumber>
    </recommendedName>
</protein>
<dbReference type="PANTHER" id="PTHR11264:SF0">
    <property type="entry name" value="URACIL-DNA GLYCOSYLASE"/>
    <property type="match status" value="1"/>
</dbReference>
<dbReference type="NCBIfam" id="NF003592">
    <property type="entry name" value="PRK05254.1-5"/>
    <property type="match status" value="1"/>
</dbReference>
<dbReference type="NCBIfam" id="NF003589">
    <property type="entry name" value="PRK05254.1-2"/>
    <property type="match status" value="1"/>
</dbReference>
<evidence type="ECO:0000256" key="2">
    <source>
        <dbReference type="ARBA" id="ARBA00002631"/>
    </source>
</evidence>
<dbReference type="NCBIfam" id="NF003591">
    <property type="entry name" value="PRK05254.1-4"/>
    <property type="match status" value="1"/>
</dbReference>
<name>A0A0R2JJC7_9LACO</name>
<comment type="similarity">
    <text evidence="3 9">Belongs to the uracil-DNA glycosylase (UDG) superfamily. UNG family.</text>
</comment>
<dbReference type="Gene3D" id="3.40.470.10">
    <property type="entry name" value="Uracil-DNA glycosylase-like domain"/>
    <property type="match status" value="1"/>
</dbReference>
<evidence type="ECO:0000313" key="12">
    <source>
        <dbReference type="Proteomes" id="UP000051655"/>
    </source>
</evidence>
<evidence type="ECO:0000313" key="11">
    <source>
        <dbReference type="EMBL" id="KRN74828.1"/>
    </source>
</evidence>
<dbReference type="EC" id="3.2.2.27" evidence="4 9"/>
<organism evidence="11 12">
    <name type="scientific">Weissella kandleri</name>
    <dbReference type="NCBI Taxonomy" id="1616"/>
    <lineage>
        <taxon>Bacteria</taxon>
        <taxon>Bacillati</taxon>
        <taxon>Bacillota</taxon>
        <taxon>Bacilli</taxon>
        <taxon>Lactobacillales</taxon>
        <taxon>Lactobacillaceae</taxon>
        <taxon>Weissella</taxon>
    </lineage>
</organism>
<accession>A0A0R2JJC7</accession>
<dbReference type="SMART" id="SM00987">
    <property type="entry name" value="UreE_C"/>
    <property type="match status" value="1"/>
</dbReference>
<dbReference type="PATRIC" id="fig|1616.3.peg.1135"/>
<dbReference type="STRING" id="1616.IV73_GL001105"/>
<feature type="active site" description="Proton acceptor" evidence="9">
    <location>
        <position position="68"/>
    </location>
</feature>
<keyword evidence="7 9" id="KW-0378">Hydrolase</keyword>
<evidence type="ECO:0000256" key="5">
    <source>
        <dbReference type="ARBA" id="ARBA00018429"/>
    </source>
</evidence>
<evidence type="ECO:0000256" key="1">
    <source>
        <dbReference type="ARBA" id="ARBA00001400"/>
    </source>
</evidence>